<evidence type="ECO:0000313" key="2">
    <source>
        <dbReference type="EMBL" id="EJR69635.1"/>
    </source>
</evidence>
<dbReference type="SUPFAM" id="SSF46785">
    <property type="entry name" value="Winged helix' DNA-binding domain"/>
    <property type="match status" value="1"/>
</dbReference>
<sequence length="49" mass="5566">MGEARTTKDEIVQLLKVKGEHTVAELADVLEITEMAIRRHLRTCLESMV</sequence>
<organism evidence="2 3">
    <name type="scientific">Bacillus cereus VD154</name>
    <dbReference type="NCBI Taxonomy" id="1053238"/>
    <lineage>
        <taxon>Bacteria</taxon>
        <taxon>Bacillati</taxon>
        <taxon>Bacillota</taxon>
        <taxon>Bacilli</taxon>
        <taxon>Bacillales</taxon>
        <taxon>Bacillaceae</taxon>
        <taxon>Bacillus</taxon>
        <taxon>Bacillus cereus group</taxon>
    </lineage>
</organism>
<dbReference type="InterPro" id="IPR036388">
    <property type="entry name" value="WH-like_DNA-bd_sf"/>
</dbReference>
<accession>A0A9W5KTR3</accession>
<dbReference type="AlphaFoldDB" id="A0A9W5KTR3"/>
<dbReference type="GO" id="GO:0003700">
    <property type="term" value="F:DNA-binding transcription factor activity"/>
    <property type="evidence" value="ECO:0007669"/>
    <property type="project" value="InterPro"/>
</dbReference>
<gene>
    <name evidence="2" type="ORF">IK5_04518</name>
</gene>
<dbReference type="Proteomes" id="UP000006967">
    <property type="component" value="Unassembled WGS sequence"/>
</dbReference>
<dbReference type="Pfam" id="PF01022">
    <property type="entry name" value="HTH_5"/>
    <property type="match status" value="1"/>
</dbReference>
<dbReference type="EMBL" id="AHFG01000050">
    <property type="protein sequence ID" value="EJR69635.1"/>
    <property type="molecule type" value="Genomic_DNA"/>
</dbReference>
<proteinExistence type="predicted"/>
<protein>
    <recommendedName>
        <fullName evidence="1">HTH arsR-type domain-containing protein</fullName>
    </recommendedName>
</protein>
<dbReference type="Gene3D" id="1.10.10.10">
    <property type="entry name" value="Winged helix-like DNA-binding domain superfamily/Winged helix DNA-binding domain"/>
    <property type="match status" value="1"/>
</dbReference>
<feature type="domain" description="HTH arsR-type" evidence="1">
    <location>
        <begin position="1"/>
        <end position="49"/>
    </location>
</feature>
<dbReference type="InterPro" id="IPR001845">
    <property type="entry name" value="HTH_ArsR_DNA-bd_dom"/>
</dbReference>
<evidence type="ECO:0000259" key="1">
    <source>
        <dbReference type="PROSITE" id="PS50987"/>
    </source>
</evidence>
<evidence type="ECO:0000313" key="3">
    <source>
        <dbReference type="Proteomes" id="UP000006967"/>
    </source>
</evidence>
<dbReference type="InterPro" id="IPR036390">
    <property type="entry name" value="WH_DNA-bd_sf"/>
</dbReference>
<reference evidence="2 3" key="1">
    <citation type="submission" date="2012-04" db="EMBL/GenBank/DDBJ databases">
        <title>The Genome Sequence of Bacillus cereus VD154.</title>
        <authorList>
            <consortium name="The Broad Institute Genome Sequencing Platform"/>
            <consortium name="The Broad Institute Genome Sequencing Center for Infectious Disease"/>
            <person name="Feldgarden M."/>
            <person name="Van der Auwera G.A."/>
            <person name="Mahillon J."/>
            <person name="Duprez V."/>
            <person name="Timmery S."/>
            <person name="Mattelet C."/>
            <person name="Dierick K."/>
            <person name="Sun M."/>
            <person name="Yu Z."/>
            <person name="Zhu L."/>
            <person name="Hu X."/>
            <person name="Shank E.B."/>
            <person name="Swiecicka I."/>
            <person name="Hansen B.M."/>
            <person name="Andrup L."/>
            <person name="Young S.K."/>
            <person name="Zeng Q."/>
            <person name="Gargeya S."/>
            <person name="Fitzgerald M."/>
            <person name="Haas B."/>
            <person name="Abouelleil A."/>
            <person name="Alvarado L."/>
            <person name="Arachchi H.M."/>
            <person name="Berlin A."/>
            <person name="Chapman S.B."/>
            <person name="Goldberg J."/>
            <person name="Griggs A."/>
            <person name="Gujja S."/>
            <person name="Hansen M."/>
            <person name="Howarth C."/>
            <person name="Imamovic A."/>
            <person name="Larimer J."/>
            <person name="McCowen C."/>
            <person name="Montmayeur A."/>
            <person name="Murphy C."/>
            <person name="Neiman D."/>
            <person name="Pearson M."/>
            <person name="Priest M."/>
            <person name="Roberts A."/>
            <person name="Saif S."/>
            <person name="Shea T."/>
            <person name="Sisk P."/>
            <person name="Sykes S."/>
            <person name="Wortman J."/>
            <person name="Nusbaum C."/>
            <person name="Birren B."/>
        </authorList>
    </citation>
    <scope>NUCLEOTIDE SEQUENCE [LARGE SCALE GENOMIC DNA]</scope>
    <source>
        <strain evidence="2 3">VD154</strain>
    </source>
</reference>
<comment type="caution">
    <text evidence="2">The sequence shown here is derived from an EMBL/GenBank/DDBJ whole genome shotgun (WGS) entry which is preliminary data.</text>
</comment>
<name>A0A9W5KTR3_BACCE</name>
<dbReference type="PROSITE" id="PS50987">
    <property type="entry name" value="HTH_ARSR_2"/>
    <property type="match status" value="1"/>
</dbReference>